<name>A0ABZ2MLD1_9MICO</name>
<reference evidence="2 3" key="1">
    <citation type="submission" date="2024-02" db="EMBL/GenBank/DDBJ databases">
        <title>Janibacter sp. nov., isolated from gut of marine sandworm.</title>
        <authorList>
            <person name="Kim B."/>
            <person name="Jun M.O."/>
            <person name="Shin N.-R."/>
        </authorList>
    </citation>
    <scope>NUCLEOTIDE SEQUENCE [LARGE SCALE GENOMIC DNA]</scope>
    <source>
        <strain evidence="2 3">A1S7</strain>
    </source>
</reference>
<feature type="transmembrane region" description="Helical" evidence="1">
    <location>
        <begin position="111"/>
        <end position="129"/>
    </location>
</feature>
<keyword evidence="3" id="KW-1185">Reference proteome</keyword>
<keyword evidence="1" id="KW-1133">Transmembrane helix</keyword>
<gene>
    <name evidence="2" type="ORF">V1351_06915</name>
</gene>
<evidence type="ECO:0000313" key="2">
    <source>
        <dbReference type="EMBL" id="WXB77802.1"/>
    </source>
</evidence>
<organism evidence="2 3">
    <name type="scientific">Janibacter alittae</name>
    <dbReference type="NCBI Taxonomy" id="3115209"/>
    <lineage>
        <taxon>Bacteria</taxon>
        <taxon>Bacillati</taxon>
        <taxon>Actinomycetota</taxon>
        <taxon>Actinomycetes</taxon>
        <taxon>Micrococcales</taxon>
        <taxon>Intrasporangiaceae</taxon>
        <taxon>Janibacter</taxon>
    </lineage>
</organism>
<feature type="transmembrane region" description="Helical" evidence="1">
    <location>
        <begin position="36"/>
        <end position="61"/>
    </location>
</feature>
<dbReference type="EMBL" id="CP144913">
    <property type="protein sequence ID" value="WXB77802.1"/>
    <property type="molecule type" value="Genomic_DNA"/>
</dbReference>
<evidence type="ECO:0000256" key="1">
    <source>
        <dbReference type="SAM" id="Phobius"/>
    </source>
</evidence>
<protein>
    <submittedName>
        <fullName evidence="2">Uncharacterized protein</fullName>
    </submittedName>
</protein>
<accession>A0ABZ2MLD1</accession>
<proteinExistence type="predicted"/>
<dbReference type="Proteomes" id="UP001382727">
    <property type="component" value="Chromosome"/>
</dbReference>
<keyword evidence="1" id="KW-0472">Membrane</keyword>
<evidence type="ECO:0000313" key="3">
    <source>
        <dbReference type="Proteomes" id="UP001382727"/>
    </source>
</evidence>
<feature type="transmembrane region" description="Helical" evidence="1">
    <location>
        <begin position="7"/>
        <end position="24"/>
    </location>
</feature>
<keyword evidence="1" id="KW-0812">Transmembrane</keyword>
<dbReference type="RefSeq" id="WP_338752023.1">
    <property type="nucleotide sequence ID" value="NZ_CP144913.1"/>
</dbReference>
<sequence>MMVLRGVLVVTGVVVALVGLVDLIDEGWGDVGHTVVWLVAGVVTHDALLSGAVILLGWGVVRTLPSYARAPTVVGLVVLATVTVAVLPTVTVTWTDPSNVSLLDRNYARNWFGFVVVVLVGVLAGSAWARLRSPHRRADSAGSGGGRGGRHPRR</sequence>
<feature type="transmembrane region" description="Helical" evidence="1">
    <location>
        <begin position="73"/>
        <end position="91"/>
    </location>
</feature>